<evidence type="ECO:0000313" key="2">
    <source>
        <dbReference type="EMBL" id="MFC6011537.1"/>
    </source>
</evidence>
<evidence type="ECO:0000256" key="1">
    <source>
        <dbReference type="SAM" id="SignalP"/>
    </source>
</evidence>
<keyword evidence="1" id="KW-0732">Signal</keyword>
<dbReference type="Gene3D" id="3.90.1530.10">
    <property type="entry name" value="Conserved hypothetical protein from pyrococcus furiosus pfu- 392566-001, ParB domain"/>
    <property type="match status" value="1"/>
</dbReference>
<dbReference type="InterPro" id="IPR036086">
    <property type="entry name" value="ParB/Sulfiredoxin_sf"/>
</dbReference>
<dbReference type="RefSeq" id="WP_378603391.1">
    <property type="nucleotide sequence ID" value="NZ_JBHSQN010000005.1"/>
</dbReference>
<feature type="signal peptide" evidence="1">
    <location>
        <begin position="1"/>
        <end position="28"/>
    </location>
</feature>
<evidence type="ECO:0000313" key="3">
    <source>
        <dbReference type="Proteomes" id="UP001596223"/>
    </source>
</evidence>
<name>A0ABW1JQ19_9NOCA</name>
<dbReference type="SUPFAM" id="SSF110849">
    <property type="entry name" value="ParB/Sulfiredoxin"/>
    <property type="match status" value="1"/>
</dbReference>
<organism evidence="2 3">
    <name type="scientific">Nocardia lasii</name>
    <dbReference type="NCBI Taxonomy" id="1616107"/>
    <lineage>
        <taxon>Bacteria</taxon>
        <taxon>Bacillati</taxon>
        <taxon>Actinomycetota</taxon>
        <taxon>Actinomycetes</taxon>
        <taxon>Mycobacteriales</taxon>
        <taxon>Nocardiaceae</taxon>
        <taxon>Nocardia</taxon>
    </lineage>
</organism>
<keyword evidence="3" id="KW-1185">Reference proteome</keyword>
<comment type="caution">
    <text evidence="2">The sequence shown here is derived from an EMBL/GenBank/DDBJ whole genome shotgun (WGS) entry which is preliminary data.</text>
</comment>
<sequence length="340" mass="36489">MHNTLRRTVTVVAIAAGLFGSSTSLSVAAPGNGNFPCAPGKSNPVNYCDAQVGQLVEVALADLHPTQPSLGHDEVAYKLGRYTLGKDAINKQFDDWCEANGQKEAASAGPGARLSDPGSFTCKVALGAETPATIDPMKTAVVGPKGELYLTDGHHTFTSFWETPGAGPSTRVRVRITGNLSDQNPAAFWQTMQQKGWTWLRNAADQPISPQQLPRQLGLSQFGNDPYRAALYFARDISFTQGGSSPAFQEFYWGRWLRAQTDPALRPEGANIADHAAFVTLVRNIATAMVALAPGAVVSDGMTAAALGKMDAFDEKEFTKLSKPYSDAKPGKLAYVFEYK</sequence>
<dbReference type="Proteomes" id="UP001596223">
    <property type="component" value="Unassembled WGS sequence"/>
</dbReference>
<protein>
    <submittedName>
        <fullName evidence="2">ParB/Srx family N-terminal domain-containing protein</fullName>
    </submittedName>
</protein>
<dbReference type="InterPro" id="IPR014956">
    <property type="entry name" value="ParBc_2"/>
</dbReference>
<feature type="chain" id="PRO_5047382653" evidence="1">
    <location>
        <begin position="29"/>
        <end position="340"/>
    </location>
</feature>
<reference evidence="3" key="1">
    <citation type="journal article" date="2019" name="Int. J. Syst. Evol. Microbiol.">
        <title>The Global Catalogue of Microorganisms (GCM) 10K type strain sequencing project: providing services to taxonomists for standard genome sequencing and annotation.</title>
        <authorList>
            <consortium name="The Broad Institute Genomics Platform"/>
            <consortium name="The Broad Institute Genome Sequencing Center for Infectious Disease"/>
            <person name="Wu L."/>
            <person name="Ma J."/>
        </authorList>
    </citation>
    <scope>NUCLEOTIDE SEQUENCE [LARGE SCALE GENOMIC DNA]</scope>
    <source>
        <strain evidence="3">CCUG 36956</strain>
    </source>
</reference>
<gene>
    <name evidence="2" type="ORF">ACFP3H_10785</name>
</gene>
<proteinExistence type="predicted"/>
<dbReference type="CDD" id="cd16390">
    <property type="entry name" value="ParB_N_Srx_like"/>
    <property type="match status" value="1"/>
</dbReference>
<accession>A0ABW1JQ19</accession>
<dbReference type="EMBL" id="JBHSQN010000005">
    <property type="protein sequence ID" value="MFC6011537.1"/>
    <property type="molecule type" value="Genomic_DNA"/>
</dbReference>
<dbReference type="Pfam" id="PF08857">
    <property type="entry name" value="ParBc_2"/>
    <property type="match status" value="1"/>
</dbReference>